<proteinExistence type="predicted"/>
<reference evidence="11 12" key="1">
    <citation type="journal article" date="2022" name="Cell">
        <title>Repeat-based holocentromeres influence genome architecture and karyotype evolution.</title>
        <authorList>
            <person name="Hofstatter P.G."/>
            <person name="Thangavel G."/>
            <person name="Lux T."/>
            <person name="Neumann P."/>
            <person name="Vondrak T."/>
            <person name="Novak P."/>
            <person name="Zhang M."/>
            <person name="Costa L."/>
            <person name="Castellani M."/>
            <person name="Scott A."/>
            <person name="Toegelov H."/>
            <person name="Fuchs J."/>
            <person name="Mata-Sucre Y."/>
            <person name="Dias Y."/>
            <person name="Vanzela A.L.L."/>
            <person name="Huettel B."/>
            <person name="Almeida C.C.S."/>
            <person name="Simkova H."/>
            <person name="Souza G."/>
            <person name="Pedrosa-Harand A."/>
            <person name="Macas J."/>
            <person name="Mayer K.F.X."/>
            <person name="Houben A."/>
            <person name="Marques A."/>
        </authorList>
    </citation>
    <scope>NUCLEOTIDE SEQUENCE [LARGE SCALE GENOMIC DNA]</scope>
    <source>
        <strain evidence="11">RhyTen1mFocal</strain>
    </source>
</reference>
<dbReference type="Pfam" id="PF02892">
    <property type="entry name" value="zf-BED"/>
    <property type="match status" value="1"/>
</dbReference>
<feature type="compositionally biased region" description="Low complexity" evidence="9">
    <location>
        <begin position="346"/>
        <end position="365"/>
    </location>
</feature>
<accession>A0AAD5Z3Z8</accession>
<dbReference type="GO" id="GO:0008270">
    <property type="term" value="F:zinc ion binding"/>
    <property type="evidence" value="ECO:0007669"/>
    <property type="project" value="UniProtKB-KW"/>
</dbReference>
<evidence type="ECO:0000256" key="7">
    <source>
        <dbReference type="ARBA" id="ARBA00023242"/>
    </source>
</evidence>
<organism evidence="11 12">
    <name type="scientific">Rhynchospora tenuis</name>
    <dbReference type="NCBI Taxonomy" id="198213"/>
    <lineage>
        <taxon>Eukaryota</taxon>
        <taxon>Viridiplantae</taxon>
        <taxon>Streptophyta</taxon>
        <taxon>Embryophyta</taxon>
        <taxon>Tracheophyta</taxon>
        <taxon>Spermatophyta</taxon>
        <taxon>Magnoliopsida</taxon>
        <taxon>Liliopsida</taxon>
        <taxon>Poales</taxon>
        <taxon>Cyperaceae</taxon>
        <taxon>Cyperoideae</taxon>
        <taxon>Rhynchosporeae</taxon>
        <taxon>Rhynchospora</taxon>
    </lineage>
</organism>
<evidence type="ECO:0000313" key="11">
    <source>
        <dbReference type="EMBL" id="KAJ3686469.1"/>
    </source>
</evidence>
<dbReference type="SMART" id="SM00614">
    <property type="entry name" value="ZnF_BED"/>
    <property type="match status" value="1"/>
</dbReference>
<feature type="region of interest" description="Disordered" evidence="9">
    <location>
        <begin position="1"/>
        <end position="50"/>
    </location>
</feature>
<feature type="compositionally biased region" description="Basic and acidic residues" evidence="9">
    <location>
        <begin position="8"/>
        <end position="20"/>
    </location>
</feature>
<feature type="region of interest" description="Disordered" evidence="9">
    <location>
        <begin position="346"/>
        <end position="369"/>
    </location>
</feature>
<dbReference type="InterPro" id="IPR036236">
    <property type="entry name" value="Znf_C2H2_sf"/>
</dbReference>
<comment type="caution">
    <text evidence="11">The sequence shown here is derived from an EMBL/GenBank/DDBJ whole genome shotgun (WGS) entry which is preliminary data.</text>
</comment>
<evidence type="ECO:0000259" key="10">
    <source>
        <dbReference type="PROSITE" id="PS50808"/>
    </source>
</evidence>
<dbReference type="PANTHER" id="PTHR23272:SF161">
    <property type="entry name" value="ZINC FINGER BED DOMAIN-CONTAINING PROTEIN RICESLEEPER 1-LIKE"/>
    <property type="match status" value="1"/>
</dbReference>
<dbReference type="InterPro" id="IPR012337">
    <property type="entry name" value="RNaseH-like_sf"/>
</dbReference>
<dbReference type="Pfam" id="PF14372">
    <property type="entry name" value="hAT-like_RNase-H"/>
    <property type="match status" value="1"/>
</dbReference>
<dbReference type="GO" id="GO:0003677">
    <property type="term" value="F:DNA binding"/>
    <property type="evidence" value="ECO:0007669"/>
    <property type="project" value="UniProtKB-KW"/>
</dbReference>
<keyword evidence="3" id="KW-0479">Metal-binding</keyword>
<dbReference type="EMBL" id="JAMRDG010000002">
    <property type="protein sequence ID" value="KAJ3686469.1"/>
    <property type="molecule type" value="Genomic_DNA"/>
</dbReference>
<keyword evidence="4 8" id="KW-0863">Zinc-finger</keyword>
<name>A0AAD5Z3Z8_9POAL</name>
<keyword evidence="12" id="KW-1185">Reference proteome</keyword>
<evidence type="ECO:0000256" key="3">
    <source>
        <dbReference type="ARBA" id="ARBA00022723"/>
    </source>
</evidence>
<sequence length="509" mass="57015">MEPGMYGERAEDIQRIEAAARGETSADATPVPPPTTEEPQQQASNKRKAKENLKAAVWAHFRRGETQDDGSYTATCLYCAKVYPMGNQRGTGNMRNHIQRGCEKIPPAKRHKPDALQKLLKAGQAEGGQTTVETWVFDQRRCRKSWARCVVAHEYPFNCANHHFLKAQAPNKKPAWDVETRWNSTYLMLDLALELKRAISRYALVDPNFDLYPTDIEWDKIEALAGHLKVFYTVTNKLSGTKYPTLNLFFPEYCEVYLTLNKMSNSKHAFIVNMSHDMLAKWEKYWKAGSVLLAIACVLDPRCKIDVVEYYFDKLNPAHCSKFIENLKVCLTQLFNEYLMASPNDTQNQANTSTSSSAQAQTSSTDISDTRAGLKSFLSGKRTAEPAKTELEEYLSDGLDPTSMDAEFDILAWWKVKSPKYPTLARITRDVLAVPVSTVASESTFSTAGRTLSPTRSSLNNESFEALICAQDWLKASVVESGGYFGDVICSSEPTEFDDTICGSASMQP</sequence>
<dbReference type="Pfam" id="PF05699">
    <property type="entry name" value="Dimer_Tnp_hAT"/>
    <property type="match status" value="1"/>
</dbReference>
<evidence type="ECO:0000256" key="9">
    <source>
        <dbReference type="SAM" id="MobiDB-lite"/>
    </source>
</evidence>
<evidence type="ECO:0000256" key="2">
    <source>
        <dbReference type="ARBA" id="ARBA00011738"/>
    </source>
</evidence>
<evidence type="ECO:0000256" key="1">
    <source>
        <dbReference type="ARBA" id="ARBA00004123"/>
    </source>
</evidence>
<gene>
    <name evidence="11" type="ORF">LUZ61_015633</name>
</gene>
<comment type="subunit">
    <text evidence="2">Homodimer.</text>
</comment>
<dbReference type="InterPro" id="IPR008906">
    <property type="entry name" value="HATC_C_dom"/>
</dbReference>
<comment type="subcellular location">
    <subcellularLocation>
        <location evidence="1">Nucleus</location>
    </subcellularLocation>
</comment>
<dbReference type="InterPro" id="IPR003656">
    <property type="entry name" value="Znf_BED"/>
</dbReference>
<dbReference type="AlphaFoldDB" id="A0AAD5Z3Z8"/>
<evidence type="ECO:0000313" key="12">
    <source>
        <dbReference type="Proteomes" id="UP001210211"/>
    </source>
</evidence>
<keyword evidence="7" id="KW-0539">Nucleus</keyword>
<evidence type="ECO:0000256" key="4">
    <source>
        <dbReference type="ARBA" id="ARBA00022771"/>
    </source>
</evidence>
<dbReference type="SUPFAM" id="SSF53098">
    <property type="entry name" value="Ribonuclease H-like"/>
    <property type="match status" value="1"/>
</dbReference>
<evidence type="ECO:0000256" key="5">
    <source>
        <dbReference type="ARBA" id="ARBA00022833"/>
    </source>
</evidence>
<keyword evidence="5" id="KW-0862">Zinc</keyword>
<dbReference type="GO" id="GO:0046983">
    <property type="term" value="F:protein dimerization activity"/>
    <property type="evidence" value="ECO:0007669"/>
    <property type="project" value="InterPro"/>
</dbReference>
<dbReference type="GO" id="GO:0005634">
    <property type="term" value="C:nucleus"/>
    <property type="evidence" value="ECO:0007669"/>
    <property type="project" value="UniProtKB-SubCell"/>
</dbReference>
<evidence type="ECO:0000256" key="6">
    <source>
        <dbReference type="ARBA" id="ARBA00023125"/>
    </source>
</evidence>
<dbReference type="InterPro" id="IPR025525">
    <property type="entry name" value="hAT-like_transposase_RNase-H"/>
</dbReference>
<dbReference type="SUPFAM" id="SSF57667">
    <property type="entry name" value="beta-beta-alpha zinc fingers"/>
    <property type="match status" value="1"/>
</dbReference>
<dbReference type="Proteomes" id="UP001210211">
    <property type="component" value="Unassembled WGS sequence"/>
</dbReference>
<dbReference type="PROSITE" id="PS50808">
    <property type="entry name" value="ZF_BED"/>
    <property type="match status" value="1"/>
</dbReference>
<protein>
    <recommendedName>
        <fullName evidence="10">BED-type domain-containing protein</fullName>
    </recommendedName>
</protein>
<feature type="domain" description="BED-type" evidence="10">
    <location>
        <begin position="52"/>
        <end position="109"/>
    </location>
</feature>
<keyword evidence="6" id="KW-0238">DNA-binding</keyword>
<evidence type="ECO:0000256" key="8">
    <source>
        <dbReference type="PROSITE-ProRule" id="PRU00027"/>
    </source>
</evidence>
<dbReference type="PANTHER" id="PTHR23272">
    <property type="entry name" value="BED FINGER-RELATED"/>
    <property type="match status" value="1"/>
</dbReference>